<protein>
    <submittedName>
        <fullName evidence="2">Uncharacterized protein</fullName>
    </submittedName>
</protein>
<keyword evidence="3" id="KW-1185">Reference proteome</keyword>
<evidence type="ECO:0000313" key="3">
    <source>
        <dbReference type="Proteomes" id="UP001642464"/>
    </source>
</evidence>
<gene>
    <name evidence="2" type="ORF">SCF082_LOCUS11395</name>
</gene>
<organism evidence="2 3">
    <name type="scientific">Durusdinium trenchii</name>
    <dbReference type="NCBI Taxonomy" id="1381693"/>
    <lineage>
        <taxon>Eukaryota</taxon>
        <taxon>Sar</taxon>
        <taxon>Alveolata</taxon>
        <taxon>Dinophyceae</taxon>
        <taxon>Suessiales</taxon>
        <taxon>Symbiodiniaceae</taxon>
        <taxon>Durusdinium</taxon>
    </lineage>
</organism>
<evidence type="ECO:0000313" key="2">
    <source>
        <dbReference type="EMBL" id="CAK9012146.1"/>
    </source>
</evidence>
<comment type="caution">
    <text evidence="2">The sequence shown here is derived from an EMBL/GenBank/DDBJ whole genome shotgun (WGS) entry which is preliminary data.</text>
</comment>
<name>A0ABP0JCM1_9DINO</name>
<feature type="compositionally biased region" description="Polar residues" evidence="1">
    <location>
        <begin position="166"/>
        <end position="189"/>
    </location>
</feature>
<dbReference type="Proteomes" id="UP001642464">
    <property type="component" value="Unassembled WGS sequence"/>
</dbReference>
<accession>A0ABP0JCM1</accession>
<feature type="region of interest" description="Disordered" evidence="1">
    <location>
        <begin position="305"/>
        <end position="331"/>
    </location>
</feature>
<feature type="region of interest" description="Disordered" evidence="1">
    <location>
        <begin position="387"/>
        <end position="406"/>
    </location>
</feature>
<dbReference type="EMBL" id="CAXAMM010006747">
    <property type="protein sequence ID" value="CAK9012146.1"/>
    <property type="molecule type" value="Genomic_DNA"/>
</dbReference>
<evidence type="ECO:0000256" key="1">
    <source>
        <dbReference type="SAM" id="MobiDB-lite"/>
    </source>
</evidence>
<reference evidence="2 3" key="1">
    <citation type="submission" date="2024-02" db="EMBL/GenBank/DDBJ databases">
        <authorList>
            <person name="Chen Y."/>
            <person name="Shah S."/>
            <person name="Dougan E. K."/>
            <person name="Thang M."/>
            <person name="Chan C."/>
        </authorList>
    </citation>
    <scope>NUCLEOTIDE SEQUENCE [LARGE SCALE GENOMIC DNA]</scope>
</reference>
<feature type="compositionally biased region" description="Polar residues" evidence="1">
    <location>
        <begin position="315"/>
        <end position="324"/>
    </location>
</feature>
<proteinExistence type="predicted"/>
<sequence>MPSASYAVPPGKVIRTERSTVQYVSRSLSPGARSGPVWPTAVSVPIPVLTFGTPPRTPRVLLSPQLPGRPFSGLVRALPIRSRQSTCAPVAWRSSVPTHAGSTAVHAARSTQVLHPSTDEFKARRHSAPLQTSSNDDVENQGPRSNTDMPRATLMQQAKEGRPAPSVSSRSETLSSCPSHPSRVTTWTSPLMTSRQTQSASLFSTPQLPQRSVRKSEALRFFPASAPLKAAPSPSEMSHMDRIRSEMMKMMEERERCHQKQLQLMQEFQQAREREHQHQLQHMRESHKADMQRLEEKLSELLQQREVESGKNGKVISSSVQASSNDEEEDTLQYTEPSIDHTLSPIAVPEVDCSPDATAAAASPLLSEASFPSSAILGSESSPLSRTIKMLPPHLPQVPMLPKRSR</sequence>
<feature type="region of interest" description="Disordered" evidence="1">
    <location>
        <begin position="102"/>
        <end position="189"/>
    </location>
</feature>